<evidence type="ECO:0000313" key="2">
    <source>
        <dbReference type="EnsemblPlants" id="Zm00001eb311710_P001"/>
    </source>
</evidence>
<reference evidence="2" key="3">
    <citation type="submission" date="2021-05" db="UniProtKB">
        <authorList>
            <consortium name="EnsemblPlants"/>
        </authorList>
    </citation>
    <scope>IDENTIFICATION</scope>
    <source>
        <strain evidence="2">cv. B73</strain>
    </source>
</reference>
<reference evidence="3" key="1">
    <citation type="submission" date="2015-12" db="EMBL/GenBank/DDBJ databases">
        <title>Update maize B73 reference genome by single molecule sequencing technologies.</title>
        <authorList>
            <consortium name="Maize Genome Sequencing Project"/>
            <person name="Ware D."/>
        </authorList>
    </citation>
    <scope>NUCLEOTIDE SEQUENCE [LARGE SCALE GENOMIC DNA]</scope>
    <source>
        <strain evidence="3">cv. B73</strain>
    </source>
</reference>
<accession>A0A804QC43</accession>
<name>A0A804QC43_MAIZE</name>
<keyword evidence="3" id="KW-1185">Reference proteome</keyword>
<sequence length="261" mass="27754">MVIIGSAVELRSVAWFCKQGRHLISCLDTGENINSELGSLIWACVQIIDFEPKLIQKALHTTMQFRNGRTQPEFHAAGGRRGADVEVLFPGSNVVGNGSATASDFVPPVTSNVDSTNPASALSVAKDSKSLPEKAIAALPPELSAQATDPKRKASIWHALDEALGVTQALQGRNLPRLAAAGAASSSRPQRTYVRTSKRSRNAAAQDIGEDDSDAQQDGNATADEEEQQEQPLEATRDMDQVESESGGGKTAAFCLDVDLL</sequence>
<feature type="region of interest" description="Disordered" evidence="1">
    <location>
        <begin position="179"/>
        <end position="249"/>
    </location>
</feature>
<organism evidence="2 3">
    <name type="scientific">Zea mays</name>
    <name type="common">Maize</name>
    <dbReference type="NCBI Taxonomy" id="4577"/>
    <lineage>
        <taxon>Eukaryota</taxon>
        <taxon>Viridiplantae</taxon>
        <taxon>Streptophyta</taxon>
        <taxon>Embryophyta</taxon>
        <taxon>Tracheophyta</taxon>
        <taxon>Spermatophyta</taxon>
        <taxon>Magnoliopsida</taxon>
        <taxon>Liliopsida</taxon>
        <taxon>Poales</taxon>
        <taxon>Poaceae</taxon>
        <taxon>PACMAD clade</taxon>
        <taxon>Panicoideae</taxon>
        <taxon>Andropogonodae</taxon>
        <taxon>Andropogoneae</taxon>
        <taxon>Tripsacinae</taxon>
        <taxon>Zea</taxon>
    </lineage>
</organism>
<protein>
    <submittedName>
        <fullName evidence="2">Uncharacterized protein</fullName>
    </submittedName>
</protein>
<dbReference type="InParanoid" id="A0A804QC43"/>
<evidence type="ECO:0000313" key="3">
    <source>
        <dbReference type="Proteomes" id="UP000007305"/>
    </source>
</evidence>
<proteinExistence type="predicted"/>
<dbReference type="EnsemblPlants" id="Zm00001eb311710_T001">
    <property type="protein sequence ID" value="Zm00001eb311710_P001"/>
    <property type="gene ID" value="Zm00001eb311710"/>
</dbReference>
<evidence type="ECO:0000256" key="1">
    <source>
        <dbReference type="SAM" id="MobiDB-lite"/>
    </source>
</evidence>
<dbReference type="Proteomes" id="UP000007305">
    <property type="component" value="Chromosome 7"/>
</dbReference>
<dbReference type="AlphaFoldDB" id="A0A804QC43"/>
<dbReference type="Gramene" id="Zm00001eb311710_T001">
    <property type="protein sequence ID" value="Zm00001eb311710_P001"/>
    <property type="gene ID" value="Zm00001eb311710"/>
</dbReference>
<reference evidence="2" key="2">
    <citation type="submission" date="2019-07" db="EMBL/GenBank/DDBJ databases">
        <authorList>
            <person name="Seetharam A."/>
            <person name="Woodhouse M."/>
            <person name="Cannon E."/>
        </authorList>
    </citation>
    <scope>NUCLEOTIDE SEQUENCE [LARGE SCALE GENOMIC DNA]</scope>
    <source>
        <strain evidence="2">cv. B73</strain>
    </source>
</reference>